<keyword evidence="4" id="KW-1185">Reference proteome</keyword>
<dbReference type="STRING" id="105785.A0A2J7RE45"/>
<name>A0A2J7RE45_9NEOP</name>
<evidence type="ECO:0000256" key="1">
    <source>
        <dbReference type="SAM" id="MobiDB-lite"/>
    </source>
</evidence>
<feature type="domain" description="DUF7041" evidence="2">
    <location>
        <begin position="28"/>
        <end position="73"/>
    </location>
</feature>
<dbReference type="AlphaFoldDB" id="A0A2J7RE45"/>
<protein>
    <recommendedName>
        <fullName evidence="2">DUF7041 domain-containing protein</fullName>
    </recommendedName>
</protein>
<sequence length="240" mass="26263">METVDSSPPVEISIVAMRLILFRAERLAVWFAQAEAQFTLAGISSEKTTLCYVISQLDHQYATEVMDIITSPAFERAMHLPAPYARGDSDHKPSQFLRHLRNLALDMPATSSTASDLVGYAHILRIILIGQPAGNLNATACCVDRITEVAPQPAPADIPLPDSPSLLQCIEDVSHQVAVLTAEHPRSSFRDSCPSSRNHHPGSRLPIQDDMHPPSAGTIVVMEPGVQKYTHPCAYHQQGR</sequence>
<evidence type="ECO:0000313" key="3">
    <source>
        <dbReference type="EMBL" id="PNF39095.1"/>
    </source>
</evidence>
<proteinExistence type="predicted"/>
<reference evidence="3 4" key="1">
    <citation type="submission" date="2017-12" db="EMBL/GenBank/DDBJ databases">
        <title>Hemimetabolous genomes reveal molecular basis of termite eusociality.</title>
        <authorList>
            <person name="Harrison M.C."/>
            <person name="Jongepier E."/>
            <person name="Robertson H.M."/>
            <person name="Arning N."/>
            <person name="Bitard-Feildel T."/>
            <person name="Chao H."/>
            <person name="Childers C.P."/>
            <person name="Dinh H."/>
            <person name="Doddapaneni H."/>
            <person name="Dugan S."/>
            <person name="Gowin J."/>
            <person name="Greiner C."/>
            <person name="Han Y."/>
            <person name="Hu H."/>
            <person name="Hughes D.S.T."/>
            <person name="Huylmans A.-K."/>
            <person name="Kemena C."/>
            <person name="Kremer L.P.M."/>
            <person name="Lee S.L."/>
            <person name="Lopez-Ezquerra A."/>
            <person name="Mallet L."/>
            <person name="Monroy-Kuhn J.M."/>
            <person name="Moser A."/>
            <person name="Murali S.C."/>
            <person name="Muzny D.M."/>
            <person name="Otani S."/>
            <person name="Piulachs M.-D."/>
            <person name="Poelchau M."/>
            <person name="Qu J."/>
            <person name="Schaub F."/>
            <person name="Wada-Katsumata A."/>
            <person name="Worley K.C."/>
            <person name="Xie Q."/>
            <person name="Ylla G."/>
            <person name="Poulsen M."/>
            <person name="Gibbs R.A."/>
            <person name="Schal C."/>
            <person name="Richards S."/>
            <person name="Belles X."/>
            <person name="Korb J."/>
            <person name="Bornberg-Bauer E."/>
        </authorList>
    </citation>
    <scope>NUCLEOTIDE SEQUENCE [LARGE SCALE GENOMIC DNA]</scope>
    <source>
        <tissue evidence="3">Whole body</tissue>
    </source>
</reference>
<dbReference type="PANTHER" id="PTHR33327">
    <property type="entry name" value="ENDONUCLEASE"/>
    <property type="match status" value="1"/>
</dbReference>
<organism evidence="3 4">
    <name type="scientific">Cryptotermes secundus</name>
    <dbReference type="NCBI Taxonomy" id="105785"/>
    <lineage>
        <taxon>Eukaryota</taxon>
        <taxon>Metazoa</taxon>
        <taxon>Ecdysozoa</taxon>
        <taxon>Arthropoda</taxon>
        <taxon>Hexapoda</taxon>
        <taxon>Insecta</taxon>
        <taxon>Pterygota</taxon>
        <taxon>Neoptera</taxon>
        <taxon>Polyneoptera</taxon>
        <taxon>Dictyoptera</taxon>
        <taxon>Blattodea</taxon>
        <taxon>Blattoidea</taxon>
        <taxon>Termitoidae</taxon>
        <taxon>Kalotermitidae</taxon>
        <taxon>Cryptotermitinae</taxon>
        <taxon>Cryptotermes</taxon>
    </lineage>
</organism>
<dbReference type="Proteomes" id="UP000235965">
    <property type="component" value="Unassembled WGS sequence"/>
</dbReference>
<dbReference type="InParanoid" id="A0A2J7RE45"/>
<dbReference type="InterPro" id="IPR055469">
    <property type="entry name" value="DUF7041"/>
</dbReference>
<gene>
    <name evidence="3" type="ORF">B7P43_G04142</name>
</gene>
<dbReference type="PANTHER" id="PTHR33327:SF3">
    <property type="entry name" value="RNA-DIRECTED DNA POLYMERASE"/>
    <property type="match status" value="1"/>
</dbReference>
<dbReference type="EMBL" id="NEVH01005278">
    <property type="protein sequence ID" value="PNF39095.1"/>
    <property type="molecule type" value="Genomic_DNA"/>
</dbReference>
<feature type="region of interest" description="Disordered" evidence="1">
    <location>
        <begin position="184"/>
        <end position="212"/>
    </location>
</feature>
<evidence type="ECO:0000313" key="4">
    <source>
        <dbReference type="Proteomes" id="UP000235965"/>
    </source>
</evidence>
<dbReference type="OrthoDB" id="8122554at2759"/>
<dbReference type="Pfam" id="PF23055">
    <property type="entry name" value="DUF7041"/>
    <property type="match status" value="1"/>
</dbReference>
<evidence type="ECO:0000259" key="2">
    <source>
        <dbReference type="Pfam" id="PF23055"/>
    </source>
</evidence>
<accession>A0A2J7RE45</accession>
<comment type="caution">
    <text evidence="3">The sequence shown here is derived from an EMBL/GenBank/DDBJ whole genome shotgun (WGS) entry which is preliminary data.</text>
</comment>